<keyword evidence="9" id="KW-0808">Transferase</keyword>
<sequence>MKITTPATAEPRHRRVAIGEFDGVHLGHIEVIGDADTVLTFDPHPRAVVGPTGAPELLTTLEQKADLIAALGVDELVVATFDQDFSELTPDEFITKVLVDSLGATEVRVGQNFRFGNRAAGNAETLQADTRFSTTVAELVEHETGLISSSAIRDLIRVGNMDDARKLLGHPFEMRGVVVHGEKRGRTLGYPTANIVPAEGCVVPAFGVYAALLDGQPAAASVGIRPTFDDGEEVLLEVFILDFDGDLYGQEVSVELLSFLRPEAKFDRIEALKVQMAQDCQQSAVIAAAHVV</sequence>
<evidence type="ECO:0000256" key="11">
    <source>
        <dbReference type="ARBA" id="ARBA00022741"/>
    </source>
</evidence>
<dbReference type="NCBIfam" id="TIGR00083">
    <property type="entry name" value="ribF"/>
    <property type="match status" value="1"/>
</dbReference>
<evidence type="ECO:0000256" key="12">
    <source>
        <dbReference type="ARBA" id="ARBA00022777"/>
    </source>
</evidence>
<dbReference type="Pfam" id="PF01687">
    <property type="entry name" value="Flavokinase"/>
    <property type="match status" value="1"/>
</dbReference>
<dbReference type="UniPathway" id="UPA00276">
    <property type="reaction ID" value="UER00406"/>
</dbReference>
<dbReference type="GO" id="GO:0009398">
    <property type="term" value="P:FMN biosynthetic process"/>
    <property type="evidence" value="ECO:0007669"/>
    <property type="project" value="UniProtKB-UniPathway"/>
</dbReference>
<evidence type="ECO:0000256" key="9">
    <source>
        <dbReference type="ARBA" id="ARBA00022679"/>
    </source>
</evidence>
<evidence type="ECO:0000256" key="7">
    <source>
        <dbReference type="ARBA" id="ARBA00022630"/>
    </source>
</evidence>
<evidence type="ECO:0000256" key="15">
    <source>
        <dbReference type="ARBA" id="ARBA00023268"/>
    </source>
</evidence>
<dbReference type="PIRSF" id="PIRSF004491">
    <property type="entry name" value="FAD_Synth"/>
    <property type="match status" value="1"/>
</dbReference>
<dbReference type="GO" id="GO:0008531">
    <property type="term" value="F:riboflavin kinase activity"/>
    <property type="evidence" value="ECO:0007669"/>
    <property type="project" value="UniProtKB-EC"/>
</dbReference>
<dbReference type="GO" id="GO:0005524">
    <property type="term" value="F:ATP binding"/>
    <property type="evidence" value="ECO:0007669"/>
    <property type="project" value="UniProtKB-KW"/>
</dbReference>
<organism evidence="17">
    <name type="scientific">freshwater metagenome</name>
    <dbReference type="NCBI Taxonomy" id="449393"/>
    <lineage>
        <taxon>unclassified sequences</taxon>
        <taxon>metagenomes</taxon>
        <taxon>ecological metagenomes</taxon>
    </lineage>
</organism>
<dbReference type="PANTHER" id="PTHR22749">
    <property type="entry name" value="RIBOFLAVIN KINASE/FMN ADENYLYLTRANSFERASE"/>
    <property type="match status" value="1"/>
</dbReference>
<dbReference type="EC" id="2.7.1.26" evidence="4"/>
<dbReference type="InterPro" id="IPR023468">
    <property type="entry name" value="Riboflavin_kinase"/>
</dbReference>
<proteinExistence type="inferred from homology"/>
<evidence type="ECO:0000256" key="4">
    <source>
        <dbReference type="ARBA" id="ARBA00012105"/>
    </source>
</evidence>
<dbReference type="NCBIfam" id="NF004160">
    <property type="entry name" value="PRK05627.1-3"/>
    <property type="match status" value="1"/>
</dbReference>
<dbReference type="FunFam" id="2.40.30.30:FF:000003">
    <property type="entry name" value="Riboflavin biosynthesis protein"/>
    <property type="match status" value="1"/>
</dbReference>
<evidence type="ECO:0000256" key="5">
    <source>
        <dbReference type="ARBA" id="ARBA00012393"/>
    </source>
</evidence>
<dbReference type="Gene3D" id="3.40.50.620">
    <property type="entry name" value="HUPs"/>
    <property type="match status" value="1"/>
</dbReference>
<evidence type="ECO:0000256" key="3">
    <source>
        <dbReference type="ARBA" id="ARBA00010214"/>
    </source>
</evidence>
<dbReference type="GO" id="GO:0009231">
    <property type="term" value="P:riboflavin biosynthetic process"/>
    <property type="evidence" value="ECO:0007669"/>
    <property type="project" value="InterPro"/>
</dbReference>
<evidence type="ECO:0000256" key="14">
    <source>
        <dbReference type="ARBA" id="ARBA00022840"/>
    </source>
</evidence>
<reference evidence="17" key="1">
    <citation type="submission" date="2020-05" db="EMBL/GenBank/DDBJ databases">
        <authorList>
            <person name="Chiriac C."/>
            <person name="Salcher M."/>
            <person name="Ghai R."/>
            <person name="Kavagutti S V."/>
        </authorList>
    </citation>
    <scope>NUCLEOTIDE SEQUENCE</scope>
</reference>
<dbReference type="InterPro" id="IPR015865">
    <property type="entry name" value="Riboflavin_kinase_bac/euk"/>
</dbReference>
<comment type="pathway">
    <text evidence="1">Cofactor biosynthesis; FAD biosynthesis; FAD from FMN: step 1/1.</text>
</comment>
<evidence type="ECO:0000256" key="2">
    <source>
        <dbReference type="ARBA" id="ARBA00005201"/>
    </source>
</evidence>
<evidence type="ECO:0000259" key="16">
    <source>
        <dbReference type="SMART" id="SM00904"/>
    </source>
</evidence>
<dbReference type="EMBL" id="CAFBLU010000016">
    <property type="protein sequence ID" value="CAB4877049.1"/>
    <property type="molecule type" value="Genomic_DNA"/>
</dbReference>
<keyword evidence="10" id="KW-0548">Nucleotidyltransferase</keyword>
<dbReference type="AlphaFoldDB" id="A0A6J7E8Z2"/>
<dbReference type="InterPro" id="IPR002606">
    <property type="entry name" value="Riboflavin_kinase_bac"/>
</dbReference>
<dbReference type="InterPro" id="IPR014729">
    <property type="entry name" value="Rossmann-like_a/b/a_fold"/>
</dbReference>
<keyword evidence="13" id="KW-0274">FAD</keyword>
<dbReference type="SUPFAM" id="SSF52374">
    <property type="entry name" value="Nucleotidylyl transferase"/>
    <property type="match status" value="1"/>
</dbReference>
<dbReference type="Gene3D" id="2.40.30.30">
    <property type="entry name" value="Riboflavin kinase-like"/>
    <property type="match status" value="1"/>
</dbReference>
<accession>A0A6J7E8Z2</accession>
<dbReference type="Pfam" id="PF06574">
    <property type="entry name" value="FAD_syn"/>
    <property type="match status" value="1"/>
</dbReference>
<dbReference type="InterPro" id="IPR015864">
    <property type="entry name" value="FAD_synthase"/>
</dbReference>
<evidence type="ECO:0000256" key="6">
    <source>
        <dbReference type="ARBA" id="ARBA00018483"/>
    </source>
</evidence>
<comment type="similarity">
    <text evidence="3">Belongs to the RibF family.</text>
</comment>
<feature type="domain" description="Riboflavin kinase" evidence="16">
    <location>
        <begin position="167"/>
        <end position="288"/>
    </location>
</feature>
<keyword evidence="11" id="KW-0547">Nucleotide-binding</keyword>
<keyword evidence="7" id="KW-0285">Flavoprotein</keyword>
<evidence type="ECO:0000256" key="10">
    <source>
        <dbReference type="ARBA" id="ARBA00022695"/>
    </source>
</evidence>
<protein>
    <recommendedName>
        <fullName evidence="6">Bifunctional riboflavin kinase/FMN adenylyltransferase</fullName>
        <ecNumber evidence="4">2.7.1.26</ecNumber>
        <ecNumber evidence="5">2.7.7.2</ecNumber>
    </recommendedName>
</protein>
<name>A0A6J7E8Z2_9ZZZZ</name>
<dbReference type="PANTHER" id="PTHR22749:SF6">
    <property type="entry name" value="RIBOFLAVIN KINASE"/>
    <property type="match status" value="1"/>
</dbReference>
<dbReference type="SMART" id="SM00904">
    <property type="entry name" value="Flavokinase"/>
    <property type="match status" value="1"/>
</dbReference>
<keyword evidence="15" id="KW-0511">Multifunctional enzyme</keyword>
<keyword evidence="8" id="KW-0288">FMN</keyword>
<evidence type="ECO:0000256" key="1">
    <source>
        <dbReference type="ARBA" id="ARBA00004726"/>
    </source>
</evidence>
<keyword evidence="14" id="KW-0067">ATP-binding</keyword>
<dbReference type="SUPFAM" id="SSF82114">
    <property type="entry name" value="Riboflavin kinase-like"/>
    <property type="match status" value="1"/>
</dbReference>
<evidence type="ECO:0000256" key="8">
    <source>
        <dbReference type="ARBA" id="ARBA00022643"/>
    </source>
</evidence>
<dbReference type="EC" id="2.7.7.2" evidence="5"/>
<keyword evidence="12" id="KW-0418">Kinase</keyword>
<evidence type="ECO:0000313" key="17">
    <source>
        <dbReference type="EMBL" id="CAB4877049.1"/>
    </source>
</evidence>
<gene>
    <name evidence="17" type="ORF">UFOPK3444_01082</name>
</gene>
<dbReference type="UniPathway" id="UPA00277">
    <property type="reaction ID" value="UER00407"/>
</dbReference>
<dbReference type="CDD" id="cd02064">
    <property type="entry name" value="FAD_synthetase_N"/>
    <property type="match status" value="1"/>
</dbReference>
<dbReference type="InterPro" id="IPR023465">
    <property type="entry name" value="Riboflavin_kinase_dom_sf"/>
</dbReference>
<comment type="pathway">
    <text evidence="2">Cofactor biosynthesis; FMN biosynthesis; FMN from riboflavin (ATP route): step 1/1.</text>
</comment>
<evidence type="ECO:0000256" key="13">
    <source>
        <dbReference type="ARBA" id="ARBA00022827"/>
    </source>
</evidence>
<dbReference type="GO" id="GO:0003919">
    <property type="term" value="F:FMN adenylyltransferase activity"/>
    <property type="evidence" value="ECO:0007669"/>
    <property type="project" value="UniProtKB-EC"/>
</dbReference>
<dbReference type="GO" id="GO:0006747">
    <property type="term" value="P:FAD biosynthetic process"/>
    <property type="evidence" value="ECO:0007669"/>
    <property type="project" value="UniProtKB-UniPathway"/>
</dbReference>